<keyword evidence="2" id="KW-1185">Reference proteome</keyword>
<sequence>MLRPASYADVPNLLTSDWNLVLWCRSFNGHGDSTILSCGAGDGLRFTLWSVMGVLTADCGGWCLGRAPLRPHGS</sequence>
<evidence type="ECO:0000313" key="2">
    <source>
        <dbReference type="Proteomes" id="UP000277498"/>
    </source>
</evidence>
<protein>
    <submittedName>
        <fullName evidence="1">Uncharacterized protein</fullName>
    </submittedName>
</protein>
<evidence type="ECO:0000313" key="1">
    <source>
        <dbReference type="EMBL" id="VDC30541.1"/>
    </source>
</evidence>
<name>A0A3P5X7X6_9RHOB</name>
<accession>A0A3P5X7X6</accession>
<proteinExistence type="predicted"/>
<organism evidence="1 2">
    <name type="scientific">Pseudogemmobacter humi</name>
    <dbReference type="NCBI Taxonomy" id="2483812"/>
    <lineage>
        <taxon>Bacteria</taxon>
        <taxon>Pseudomonadati</taxon>
        <taxon>Pseudomonadota</taxon>
        <taxon>Alphaproteobacteria</taxon>
        <taxon>Rhodobacterales</taxon>
        <taxon>Paracoccaceae</taxon>
        <taxon>Pseudogemmobacter</taxon>
    </lineage>
</organism>
<dbReference type="Proteomes" id="UP000277498">
    <property type="component" value="Unassembled WGS sequence"/>
</dbReference>
<gene>
    <name evidence="1" type="ORF">XINFAN_02567</name>
</gene>
<dbReference type="AlphaFoldDB" id="A0A3P5X7X6"/>
<reference evidence="1 2" key="1">
    <citation type="submission" date="2018-11" db="EMBL/GenBank/DDBJ databases">
        <authorList>
            <person name="Criscuolo A."/>
        </authorList>
    </citation>
    <scope>NUCLEOTIDE SEQUENCE [LARGE SCALE GENOMIC DNA]</scope>
    <source>
        <strain evidence="1">ACIP111625</strain>
    </source>
</reference>
<dbReference type="EMBL" id="UXAW01000080">
    <property type="protein sequence ID" value="VDC30541.1"/>
    <property type="molecule type" value="Genomic_DNA"/>
</dbReference>